<dbReference type="InterPro" id="IPR008969">
    <property type="entry name" value="CarboxyPept-like_regulatory"/>
</dbReference>
<organism evidence="3 4">
    <name type="scientific">Winogradskyella haliclonae</name>
    <dbReference type="NCBI Taxonomy" id="2048558"/>
    <lineage>
        <taxon>Bacteria</taxon>
        <taxon>Pseudomonadati</taxon>
        <taxon>Bacteroidota</taxon>
        <taxon>Flavobacteriia</taxon>
        <taxon>Flavobacteriales</taxon>
        <taxon>Flavobacteriaceae</taxon>
        <taxon>Winogradskyella</taxon>
    </lineage>
</organism>
<name>A0ABQ2BTM1_9FLAO</name>
<dbReference type="RefSeq" id="WP_188372744.1">
    <property type="nucleotide sequence ID" value="NZ_BMDQ01000001.1"/>
</dbReference>
<dbReference type="Pfam" id="PF13620">
    <property type="entry name" value="CarboxypepD_reg"/>
    <property type="match status" value="1"/>
</dbReference>
<sequence>MKYIYTAMLLFIVANSSYAQIKINGTVKDSIGNPLELANVVAINAETNGLESFAITDEAGKYKLNLEKNTKYVLQVSSIGYKAISNTYETKEVDAIKNFVLKEDNLLDEIELTYEIPVKIDGDTITYNADSFKKPTDRKLGDLLKNMPGIEVNEAGEVKAEGKTIQKLMVDGKVFFDGDTKLGTKNIPANAVDKVQLLKNFSEVDQLKGVQDNSDNIALNIKLKEGKKNFWFGDITAGAGSSSDFDITNSSVAVNAGLPSSSTLKGDNLYIFQPKLFYYSPKYSINLIGDINNIGEVVLNRGDLFRLYSGFRAPSTSSGTNINLGSNDLGFLALQNNAALDVNTKLGAANFTYSPNKKVNINGFGIFSSSRIEQRLNRITQYVQFEDNPNTPIDESLNTPPDEASLSQTQQASDMGLLKLSGKYKPNSNNQLEYNLQGRLSKTSQVKDFFSTVTGDTDEFRDATPFSVRQSLNYYYTVNTNNIFAFSSQYLIQDEDPFYNAILENNPANNDDPNADAFDITADNLGLDRSFNNYDLSQERRVKSNQLDTRIDYWNVLTERSNINLTLGAILSRQRFNSDFFQLLGNTEDSNRPEFIPTPLINDGLNTNNIEYNFSDVYLGLHYQFKTGIFTFTPGFNLHAYRVNNKQFGDEFNDDFFSILPDFSARIQLKKSENLRLSYNMRAQFNDVKQFAQGLVLNNFNSPFSGNPVLDNALLHVASLGYSSFNQFNNTNAFANITYTKSIDQVQSDIDFNSVIRTRTLFNSPVDNESITANGNFQKRFKRITGTIGGSFTYNKFNQLFLGVPTINENYNQNYFAQIRTNFRTAPNVQLAYRYGVADNNQGTRNTKFVTNAPSIEFDAYIFKSLTFKTDYSYTRISNESETLNSFDFWNATLSYRKSQDSKLEYEIRATNLLNTRSRDQNNVNDFSTSFNQIFIQPRFITFRLRYDL</sequence>
<accession>A0ABQ2BTM1</accession>
<feature type="signal peptide" evidence="2">
    <location>
        <begin position="1"/>
        <end position="19"/>
    </location>
</feature>
<gene>
    <name evidence="3" type="ORF">GCM10011444_01090</name>
</gene>
<dbReference type="SUPFAM" id="SSF56935">
    <property type="entry name" value="Porins"/>
    <property type="match status" value="1"/>
</dbReference>
<feature type="chain" id="PRO_5046225625" evidence="2">
    <location>
        <begin position="20"/>
        <end position="949"/>
    </location>
</feature>
<evidence type="ECO:0000256" key="1">
    <source>
        <dbReference type="SAM" id="MobiDB-lite"/>
    </source>
</evidence>
<keyword evidence="2" id="KW-0732">Signal</keyword>
<dbReference type="Gene3D" id="2.60.40.1120">
    <property type="entry name" value="Carboxypeptidase-like, regulatory domain"/>
    <property type="match status" value="1"/>
</dbReference>
<dbReference type="Proteomes" id="UP000624701">
    <property type="component" value="Unassembled WGS sequence"/>
</dbReference>
<evidence type="ECO:0000256" key="2">
    <source>
        <dbReference type="SAM" id="SignalP"/>
    </source>
</evidence>
<comment type="caution">
    <text evidence="3">The sequence shown here is derived from an EMBL/GenBank/DDBJ whole genome shotgun (WGS) entry which is preliminary data.</text>
</comment>
<protein>
    <submittedName>
        <fullName evidence="3">TonB-dependent receptor</fullName>
    </submittedName>
</protein>
<keyword evidence="3" id="KW-0675">Receptor</keyword>
<proteinExistence type="predicted"/>
<dbReference type="SUPFAM" id="SSF49464">
    <property type="entry name" value="Carboxypeptidase regulatory domain-like"/>
    <property type="match status" value="1"/>
</dbReference>
<evidence type="ECO:0000313" key="4">
    <source>
        <dbReference type="Proteomes" id="UP000624701"/>
    </source>
</evidence>
<keyword evidence="4" id="KW-1185">Reference proteome</keyword>
<feature type="region of interest" description="Disordered" evidence="1">
    <location>
        <begin position="387"/>
        <end position="410"/>
    </location>
</feature>
<dbReference type="EMBL" id="BMDQ01000001">
    <property type="protein sequence ID" value="GGI55800.1"/>
    <property type="molecule type" value="Genomic_DNA"/>
</dbReference>
<evidence type="ECO:0000313" key="3">
    <source>
        <dbReference type="EMBL" id="GGI55800.1"/>
    </source>
</evidence>
<reference evidence="4" key="1">
    <citation type="journal article" date="2019" name="Int. J. Syst. Evol. Microbiol.">
        <title>The Global Catalogue of Microorganisms (GCM) 10K type strain sequencing project: providing services to taxonomists for standard genome sequencing and annotation.</title>
        <authorList>
            <consortium name="The Broad Institute Genomics Platform"/>
            <consortium name="The Broad Institute Genome Sequencing Center for Infectious Disease"/>
            <person name="Wu L."/>
            <person name="Ma J."/>
        </authorList>
    </citation>
    <scope>NUCLEOTIDE SEQUENCE [LARGE SCALE GENOMIC DNA]</scope>
    <source>
        <strain evidence="4">CCM 8681</strain>
    </source>
</reference>